<dbReference type="Proteomes" id="UP001309876">
    <property type="component" value="Unassembled WGS sequence"/>
</dbReference>
<keyword evidence="4" id="KW-1185">Reference proteome</keyword>
<dbReference type="SUPFAM" id="SSF52972">
    <property type="entry name" value="ITPase-like"/>
    <property type="match status" value="1"/>
</dbReference>
<comment type="caution">
    <text evidence="3">The sequence shown here is derived from an EMBL/GenBank/DDBJ whole genome shotgun (WGS) entry which is preliminary data.</text>
</comment>
<protein>
    <submittedName>
        <fullName evidence="3">Nucleoside triphosphate pyrophosphohydrolase ham1</fullName>
    </submittedName>
</protein>
<dbReference type="Pfam" id="PF01725">
    <property type="entry name" value="Ham1p_like"/>
    <property type="match status" value="1"/>
</dbReference>
<keyword evidence="2" id="KW-0378">Hydrolase</keyword>
<comment type="similarity">
    <text evidence="1">Belongs to the HAM1 NTPase family.</text>
</comment>
<name>A0AAN7Q751_9EURO</name>
<evidence type="ECO:0000313" key="4">
    <source>
        <dbReference type="Proteomes" id="UP001309876"/>
    </source>
</evidence>
<dbReference type="InterPro" id="IPR002637">
    <property type="entry name" value="RdgB/HAM1"/>
</dbReference>
<dbReference type="GO" id="GO:0047429">
    <property type="term" value="F:nucleoside triphosphate diphosphatase activity"/>
    <property type="evidence" value="ECO:0007669"/>
    <property type="project" value="InterPro"/>
</dbReference>
<dbReference type="AlphaFoldDB" id="A0AAN7Q751"/>
<dbReference type="PANTHER" id="PTHR11067">
    <property type="entry name" value="INOSINE TRIPHOSPHATE PYROPHOSPHATASE/HAM1 PROTEIN"/>
    <property type="match status" value="1"/>
</dbReference>
<dbReference type="GO" id="GO:0005737">
    <property type="term" value="C:cytoplasm"/>
    <property type="evidence" value="ECO:0007669"/>
    <property type="project" value="TreeGrafter"/>
</dbReference>
<dbReference type="GO" id="GO:0009143">
    <property type="term" value="P:nucleoside triphosphate catabolic process"/>
    <property type="evidence" value="ECO:0007669"/>
    <property type="project" value="InterPro"/>
</dbReference>
<dbReference type="EMBL" id="JAVRRJ010000021">
    <property type="protein sequence ID" value="KAK5080130.1"/>
    <property type="molecule type" value="Genomic_DNA"/>
</dbReference>
<accession>A0AAN7Q751</accession>
<organism evidence="3 4">
    <name type="scientific">Lithohypha guttulata</name>
    <dbReference type="NCBI Taxonomy" id="1690604"/>
    <lineage>
        <taxon>Eukaryota</taxon>
        <taxon>Fungi</taxon>
        <taxon>Dikarya</taxon>
        <taxon>Ascomycota</taxon>
        <taxon>Pezizomycotina</taxon>
        <taxon>Eurotiomycetes</taxon>
        <taxon>Chaetothyriomycetidae</taxon>
        <taxon>Chaetothyriales</taxon>
        <taxon>Trichomeriaceae</taxon>
        <taxon>Lithohypha</taxon>
    </lineage>
</organism>
<dbReference type="PANTHER" id="PTHR11067:SF9">
    <property type="entry name" value="INOSINE TRIPHOSPHATE PYROPHOSPHATASE"/>
    <property type="match status" value="1"/>
</dbReference>
<gene>
    <name evidence="3" type="primary">HAM1</name>
    <name evidence="3" type="ORF">LTR05_008789</name>
</gene>
<evidence type="ECO:0000256" key="2">
    <source>
        <dbReference type="ARBA" id="ARBA00022801"/>
    </source>
</evidence>
<dbReference type="InterPro" id="IPR029001">
    <property type="entry name" value="ITPase-like_fam"/>
</dbReference>
<proteinExistence type="inferred from homology"/>
<evidence type="ECO:0000256" key="1">
    <source>
        <dbReference type="ARBA" id="ARBA00008023"/>
    </source>
</evidence>
<sequence>MTESDTRPTHLTFLTSNAGKLREFQAVMAGVSDLTITNRGDVEIDEIQGTIEEIARHKAGTGATMTGQAVLTEDTALEFKALKGLPGPYINERIVVSRNPMRGTAKECSKVNTEKQFPPAILFGVFVDALYLSVLLLIDHKSRSLPRLAAVGGDFSSPVKQGSPSQLTPRRFTFVATL</sequence>
<evidence type="ECO:0000313" key="3">
    <source>
        <dbReference type="EMBL" id="KAK5080130.1"/>
    </source>
</evidence>
<dbReference type="Gene3D" id="3.90.950.10">
    <property type="match status" value="1"/>
</dbReference>
<reference evidence="3 4" key="1">
    <citation type="submission" date="2023-08" db="EMBL/GenBank/DDBJ databases">
        <title>Black Yeasts Isolated from many extreme environments.</title>
        <authorList>
            <person name="Coleine C."/>
            <person name="Stajich J.E."/>
            <person name="Selbmann L."/>
        </authorList>
    </citation>
    <scope>NUCLEOTIDE SEQUENCE [LARGE SCALE GENOMIC DNA]</scope>
    <source>
        <strain evidence="3 4">CCFEE 5910</strain>
    </source>
</reference>